<dbReference type="Gene3D" id="3.40.50.300">
    <property type="entry name" value="P-loop containing nucleotide triphosphate hydrolases"/>
    <property type="match status" value="1"/>
</dbReference>
<comment type="similarity">
    <text evidence="1">Belongs to the GSP E family.</text>
</comment>
<dbReference type="InterPro" id="IPR001482">
    <property type="entry name" value="T2SS/T4SS_dom"/>
</dbReference>
<protein>
    <submittedName>
        <fullName evidence="3">Secretion system protein E</fullName>
    </submittedName>
</protein>
<reference evidence="3 4" key="1">
    <citation type="journal article" date="2018" name="Nat. Biotechnol.">
        <title>A standardized bacterial taxonomy based on genome phylogeny substantially revises the tree of life.</title>
        <authorList>
            <person name="Parks D.H."/>
            <person name="Chuvochina M."/>
            <person name="Waite D.W."/>
            <person name="Rinke C."/>
            <person name="Skarshewski A."/>
            <person name="Chaumeil P.A."/>
            <person name="Hugenholtz P."/>
        </authorList>
    </citation>
    <scope>NUCLEOTIDE SEQUENCE [LARGE SCALE GENOMIC DNA]</scope>
    <source>
        <strain evidence="3">UBA10707</strain>
    </source>
</reference>
<dbReference type="PANTHER" id="PTHR30486">
    <property type="entry name" value="TWITCHING MOTILITY PROTEIN PILT"/>
    <property type="match status" value="1"/>
</dbReference>
<dbReference type="PANTHER" id="PTHR30486:SF6">
    <property type="entry name" value="TYPE IV PILUS RETRACTATION ATPASE PILT"/>
    <property type="match status" value="1"/>
</dbReference>
<dbReference type="SUPFAM" id="SSF52540">
    <property type="entry name" value="P-loop containing nucleoside triphosphate hydrolases"/>
    <property type="match status" value="1"/>
</dbReference>
<dbReference type="EMBL" id="DOEK01000047">
    <property type="protein sequence ID" value="HBP32121.1"/>
    <property type="molecule type" value="Genomic_DNA"/>
</dbReference>
<dbReference type="GO" id="GO:0016887">
    <property type="term" value="F:ATP hydrolysis activity"/>
    <property type="evidence" value="ECO:0007669"/>
    <property type="project" value="InterPro"/>
</dbReference>
<dbReference type="InterPro" id="IPR050921">
    <property type="entry name" value="T4SS_GSP_E_ATPase"/>
</dbReference>
<dbReference type="CDD" id="cd01130">
    <property type="entry name" value="VirB11-like_ATPase"/>
    <property type="match status" value="1"/>
</dbReference>
<evidence type="ECO:0000313" key="4">
    <source>
        <dbReference type="Proteomes" id="UP000264036"/>
    </source>
</evidence>
<dbReference type="Pfam" id="PF00437">
    <property type="entry name" value="T2SSE"/>
    <property type="match status" value="1"/>
</dbReference>
<dbReference type="AlphaFoldDB" id="A0A356LNF6"/>
<sequence length="370" mass="41670">MDVVSQRPDIGYAPDISARNILDRLGISEYLNRPGVTDVMINRPGEVFIDKQGGVTREESPDLDFKSLMELANVLAIFNQKHISLVQPMHSVMLPDGERGHILMPPACEEQTVVYGFRKPSQERFCLDDYINTGRLDRVRDMSETALEALNVLEGLYSGRQYRDVADQLRIPYDVRLEDFELDLLHYKANRDFANFFQLAVRHKLNICMVGGTGSGKTTFSKAIADLIPHHVRIATLEDSHELDLPNHPNHVHLFIKEHVTAQALIASCMRIKPDRIFLTELRGGEAWDYLTALNTGHPGGLTSVHANDSRSVFHRIADLAKQSPVGAGIDYQYLLGSAKKTIDIVCFFNDTYMTELYYDPVQKSIALDG</sequence>
<dbReference type="Gene3D" id="3.30.450.90">
    <property type="match status" value="1"/>
</dbReference>
<accession>A0A356LNF6</accession>
<proteinExistence type="inferred from homology"/>
<organism evidence="3 4">
    <name type="scientific">Advenella kashmirensis</name>
    <dbReference type="NCBI Taxonomy" id="310575"/>
    <lineage>
        <taxon>Bacteria</taxon>
        <taxon>Pseudomonadati</taxon>
        <taxon>Pseudomonadota</taxon>
        <taxon>Betaproteobacteria</taxon>
        <taxon>Burkholderiales</taxon>
        <taxon>Alcaligenaceae</taxon>
    </lineage>
</organism>
<feature type="domain" description="Bacterial type II secretion system protein E" evidence="2">
    <location>
        <begin position="180"/>
        <end position="323"/>
    </location>
</feature>
<name>A0A356LNF6_9BURK</name>
<comment type="caution">
    <text evidence="3">The sequence shown here is derived from an EMBL/GenBank/DDBJ whole genome shotgun (WGS) entry which is preliminary data.</text>
</comment>
<evidence type="ECO:0000256" key="1">
    <source>
        <dbReference type="ARBA" id="ARBA00006611"/>
    </source>
</evidence>
<evidence type="ECO:0000259" key="2">
    <source>
        <dbReference type="Pfam" id="PF00437"/>
    </source>
</evidence>
<evidence type="ECO:0000313" key="3">
    <source>
        <dbReference type="EMBL" id="HBP32121.1"/>
    </source>
</evidence>
<dbReference type="Proteomes" id="UP000264036">
    <property type="component" value="Unassembled WGS sequence"/>
</dbReference>
<gene>
    <name evidence="3" type="ORF">DD666_22265</name>
</gene>
<dbReference type="InterPro" id="IPR027417">
    <property type="entry name" value="P-loop_NTPase"/>
</dbReference>